<dbReference type="Pfam" id="PF09995">
    <property type="entry name" value="MPAB_Lcp_cat"/>
    <property type="match status" value="1"/>
</dbReference>
<dbReference type="AlphaFoldDB" id="A0A3N0GMY7"/>
<evidence type="ECO:0000313" key="4">
    <source>
        <dbReference type="Proteomes" id="UP000279994"/>
    </source>
</evidence>
<keyword evidence="4" id="KW-1185">Reference proteome</keyword>
<organism evidence="3 4">
    <name type="scientific">Nocardioides pocheonensis</name>
    <dbReference type="NCBI Taxonomy" id="661485"/>
    <lineage>
        <taxon>Bacteria</taxon>
        <taxon>Bacillati</taxon>
        <taxon>Actinomycetota</taxon>
        <taxon>Actinomycetes</taxon>
        <taxon>Propionibacteriales</taxon>
        <taxon>Nocardioidaceae</taxon>
        <taxon>Nocardioides</taxon>
    </lineage>
</organism>
<dbReference type="RefSeq" id="WP_123222951.1">
    <property type="nucleotide sequence ID" value="NZ_RJSF01000040.1"/>
</dbReference>
<dbReference type="Proteomes" id="UP000279994">
    <property type="component" value="Unassembled WGS sequence"/>
</dbReference>
<dbReference type="PANTHER" id="PTHR37539:SF1">
    <property type="entry name" value="ER-BOUND OXYGENASE MPAB_MPAB'_RUBBER OXYGENASE CATALYTIC DOMAIN-CONTAINING PROTEIN"/>
    <property type="match status" value="1"/>
</dbReference>
<dbReference type="GO" id="GO:0016491">
    <property type="term" value="F:oxidoreductase activity"/>
    <property type="evidence" value="ECO:0007669"/>
    <property type="project" value="InterPro"/>
</dbReference>
<dbReference type="EMBL" id="RJSF01000040">
    <property type="protein sequence ID" value="RNM13542.1"/>
    <property type="molecule type" value="Genomic_DNA"/>
</dbReference>
<evidence type="ECO:0000313" key="3">
    <source>
        <dbReference type="EMBL" id="RNM13542.1"/>
    </source>
</evidence>
<comment type="caution">
    <text evidence="3">The sequence shown here is derived from an EMBL/GenBank/DDBJ whole genome shotgun (WGS) entry which is preliminary data.</text>
</comment>
<evidence type="ECO:0000256" key="1">
    <source>
        <dbReference type="SAM" id="MobiDB-lite"/>
    </source>
</evidence>
<gene>
    <name evidence="3" type="ORF">EFL26_11045</name>
</gene>
<feature type="region of interest" description="Disordered" evidence="1">
    <location>
        <begin position="1"/>
        <end position="21"/>
    </location>
</feature>
<dbReference type="OrthoDB" id="7614910at2"/>
<feature type="domain" description="ER-bound oxygenase mpaB/mpaB'/Rubber oxygenase catalytic" evidence="2">
    <location>
        <begin position="130"/>
        <end position="323"/>
    </location>
</feature>
<proteinExistence type="predicted"/>
<dbReference type="InterPro" id="IPR018713">
    <property type="entry name" value="MPAB/Lcp_cat_dom"/>
</dbReference>
<accession>A0A3N0GMY7</accession>
<dbReference type="InterPro" id="IPR037473">
    <property type="entry name" value="Lcp-like"/>
</dbReference>
<sequence>MVSAGSTTTHGSTATRAVPTRYGSAPRWSERFARPVLALAGPGARMRGDELAALQAALLQRDEHAAELVRAVRERHEVTMPQVRAALAGGVDAVPDAPEALRSFFAPLEERPAWVDDALLERGGAAARRIGKDGFDILAFGSLLGGYRSGGALQPLVRTARIAEDTLKRIGETGQWWLAVTAPGGMARTGQGWQLSVHVRVMHAFVNHQLEHDPDWDWEFRGTPINQHDQAGTLGAFSTSYLLQARALGIRIPEDDAAAIMHLWSYVGWLMGVEERWLPRTERTGRRILGNIVAGFSAPEESSRLLGEGLIRMHDHAPGVSRWRRTYERERALSMASFLNLGHGMRDVGQPIRPPWYPALRIPANVFWTHLVGRLPRGRRVLDRRAERALARMERFQYAGHRPPIAPLPDRQGTG</sequence>
<feature type="compositionally biased region" description="Low complexity" evidence="1">
    <location>
        <begin position="1"/>
        <end position="15"/>
    </location>
</feature>
<dbReference type="PANTHER" id="PTHR37539">
    <property type="entry name" value="SECRETED PROTEIN-RELATED"/>
    <property type="match status" value="1"/>
</dbReference>
<evidence type="ECO:0000259" key="2">
    <source>
        <dbReference type="Pfam" id="PF09995"/>
    </source>
</evidence>
<name>A0A3N0GMY7_9ACTN</name>
<reference evidence="3 4" key="1">
    <citation type="submission" date="2018-11" db="EMBL/GenBank/DDBJ databases">
        <authorList>
            <person name="Li F."/>
        </authorList>
    </citation>
    <scope>NUCLEOTIDE SEQUENCE [LARGE SCALE GENOMIC DNA]</scope>
    <source>
        <strain evidence="3 4">Gsoil 818</strain>
    </source>
</reference>
<protein>
    <submittedName>
        <fullName evidence="3">DUF2236 domain-containing protein</fullName>
    </submittedName>
</protein>